<gene>
    <name evidence="1" type="ORF">D3227_08405</name>
</gene>
<accession>A0A3A5L2E8</accession>
<evidence type="ECO:0000313" key="2">
    <source>
        <dbReference type="Proteomes" id="UP000272706"/>
    </source>
</evidence>
<sequence length="303" mass="34402">MSKFTDDIETILRDPRYHAQCMQIVPFGRDHCALLFELGTQDHDIAYSVVFEVSSFAPGTQSQTLKLNDWLASLASPSLTNLFALEVGRVVWRYRNGSWTSTKVAKNLMQRVWSYGDSLTLMVGDKGQSWAFDGNAWSALKPDRPHRLRDVHGARRDLIHCVGQVGTLQRLAGDGWRAIDLPIENDLWGVFVTPDGVVRACGNDGTCIRVVNEEMIELEAPKSRFFCVHQFQGEVYWGDSEFGIYREQGDQLVQFHPAGTGWDMRSDAEYLYLVGNGIAWRFDGKKWNSLQLDYDGTDLRLIQ</sequence>
<comment type="caution">
    <text evidence="1">The sequence shown here is derived from an EMBL/GenBank/DDBJ whole genome shotgun (WGS) entry which is preliminary data.</text>
</comment>
<dbReference type="Proteomes" id="UP000272706">
    <property type="component" value="Unassembled WGS sequence"/>
</dbReference>
<reference evidence="1 2" key="1">
    <citation type="submission" date="2018-09" db="EMBL/GenBank/DDBJ databases">
        <title>Mesorhizobium carmichaelinearum sp. nov. isolated from Carmichaelinea spp. root nodules in New Zealand.</title>
        <authorList>
            <person name="De Meyer S.E."/>
        </authorList>
    </citation>
    <scope>NUCLEOTIDE SEQUENCE [LARGE SCALE GENOMIC DNA]</scope>
    <source>
        <strain evidence="1 2">ICMP19557</strain>
    </source>
</reference>
<dbReference type="EMBL" id="QZWZ01000005">
    <property type="protein sequence ID" value="RJT40575.1"/>
    <property type="molecule type" value="Genomic_DNA"/>
</dbReference>
<protein>
    <submittedName>
        <fullName evidence="1">Uncharacterized protein</fullName>
    </submittedName>
</protein>
<name>A0A3A5L2E8_9HYPH</name>
<dbReference type="RefSeq" id="WP_147377586.1">
    <property type="nucleotide sequence ID" value="NZ_QZWZ01000005.1"/>
</dbReference>
<proteinExistence type="predicted"/>
<keyword evidence="2" id="KW-1185">Reference proteome</keyword>
<dbReference type="AlphaFoldDB" id="A0A3A5L2E8"/>
<evidence type="ECO:0000313" key="1">
    <source>
        <dbReference type="EMBL" id="RJT40575.1"/>
    </source>
</evidence>
<organism evidence="1 2">
    <name type="scientific">Mesorhizobium waimense</name>
    <dbReference type="NCBI Taxonomy" id="1300307"/>
    <lineage>
        <taxon>Bacteria</taxon>
        <taxon>Pseudomonadati</taxon>
        <taxon>Pseudomonadota</taxon>
        <taxon>Alphaproteobacteria</taxon>
        <taxon>Hyphomicrobiales</taxon>
        <taxon>Phyllobacteriaceae</taxon>
        <taxon>Mesorhizobium</taxon>
    </lineage>
</organism>
<dbReference type="OrthoDB" id="8378427at2"/>